<evidence type="ECO:0000313" key="4">
    <source>
        <dbReference type="Proteomes" id="UP001401887"/>
    </source>
</evidence>
<organism evidence="3 4">
    <name type="scientific">Deinococcus carri</name>
    <dbReference type="NCBI Taxonomy" id="1211323"/>
    <lineage>
        <taxon>Bacteria</taxon>
        <taxon>Thermotogati</taxon>
        <taxon>Deinococcota</taxon>
        <taxon>Deinococci</taxon>
        <taxon>Deinococcales</taxon>
        <taxon>Deinococcaceae</taxon>
        <taxon>Deinococcus</taxon>
    </lineage>
</organism>
<dbReference type="InterPro" id="IPR019251">
    <property type="entry name" value="DUF2231_TM"/>
</dbReference>
<dbReference type="Proteomes" id="UP001401887">
    <property type="component" value="Unassembled WGS sequence"/>
</dbReference>
<comment type="caution">
    <text evidence="3">The sequence shown here is derived from an EMBL/GenBank/DDBJ whole genome shotgun (WGS) entry which is preliminary data.</text>
</comment>
<gene>
    <name evidence="3" type="ORF">Dcar01_02126</name>
</gene>
<proteinExistence type="predicted"/>
<evidence type="ECO:0000259" key="2">
    <source>
        <dbReference type="Pfam" id="PF09990"/>
    </source>
</evidence>
<protein>
    <recommendedName>
        <fullName evidence="2">DUF2231 domain-containing protein</fullName>
    </recommendedName>
</protein>
<feature type="domain" description="DUF2231" evidence="2">
    <location>
        <begin position="51"/>
        <end position="178"/>
    </location>
</feature>
<keyword evidence="1" id="KW-0812">Transmembrane</keyword>
<sequence length="187" mass="19703">MDSQINNRIEDALSNHEALEQLAQRLQPALKEAERHLPAGVLRLLHGESLGHPLHPILIHLPLGGWLIAGVLDFVPASPSAEREHAADLALLLGTLGGVGAVAAGWTDWSNTRGQARRTGLLHGTLNETALLLNAASLLARKRGRRRLGKTLSGTALGLALVGGFLGGQLVYRHGLGVGHTLSVPQG</sequence>
<reference evidence="3 4" key="1">
    <citation type="submission" date="2024-02" db="EMBL/GenBank/DDBJ databases">
        <title>Deinococcus carri NBRC 110142.</title>
        <authorList>
            <person name="Ichikawa N."/>
            <person name="Katano-Makiyama Y."/>
            <person name="Hidaka K."/>
        </authorList>
    </citation>
    <scope>NUCLEOTIDE SEQUENCE [LARGE SCALE GENOMIC DNA]</scope>
    <source>
        <strain evidence="3 4">NBRC 110142</strain>
    </source>
</reference>
<accession>A0ABP9W7R9</accession>
<name>A0ABP9W7R9_9DEIO</name>
<keyword evidence="4" id="KW-1185">Reference proteome</keyword>
<dbReference type="RefSeq" id="WP_345464943.1">
    <property type="nucleotide sequence ID" value="NZ_BAABRP010000007.1"/>
</dbReference>
<evidence type="ECO:0000256" key="1">
    <source>
        <dbReference type="SAM" id="Phobius"/>
    </source>
</evidence>
<keyword evidence="1" id="KW-0472">Membrane</keyword>
<dbReference type="EMBL" id="BAABRP010000007">
    <property type="protein sequence ID" value="GAA5513391.1"/>
    <property type="molecule type" value="Genomic_DNA"/>
</dbReference>
<keyword evidence="1" id="KW-1133">Transmembrane helix</keyword>
<evidence type="ECO:0000313" key="3">
    <source>
        <dbReference type="EMBL" id="GAA5513391.1"/>
    </source>
</evidence>
<dbReference type="Pfam" id="PF09990">
    <property type="entry name" value="DUF2231"/>
    <property type="match status" value="1"/>
</dbReference>
<feature type="transmembrane region" description="Helical" evidence="1">
    <location>
        <begin position="152"/>
        <end position="172"/>
    </location>
</feature>